<dbReference type="Proteomes" id="UP000629619">
    <property type="component" value="Unassembled WGS sequence"/>
</dbReference>
<name>A0A919TIE4_9ACTN</name>
<dbReference type="RefSeq" id="WP_203677738.1">
    <property type="nucleotide sequence ID" value="NZ_BOMW01000015.1"/>
</dbReference>
<accession>A0A919TIE4</accession>
<evidence type="ECO:0000313" key="2">
    <source>
        <dbReference type="Proteomes" id="UP000629619"/>
    </source>
</evidence>
<reference evidence="1" key="1">
    <citation type="submission" date="2021-01" db="EMBL/GenBank/DDBJ databases">
        <title>Whole genome shotgun sequence of Actinoplanes siamensis NBRC 109076.</title>
        <authorList>
            <person name="Komaki H."/>
            <person name="Tamura T."/>
        </authorList>
    </citation>
    <scope>NUCLEOTIDE SEQUENCE</scope>
    <source>
        <strain evidence="1">NBRC 109076</strain>
    </source>
</reference>
<sequence>MQIASETGEWLWMRPLRYELDAEPGDPAEDWLVVSVAAADRHGHTWQVEVPCLTVAETIELAAWLDGRGDSDELGFMEPDVAFRHLPPPEPGQLLLEVAFSRETLPPWLPGTDRGRVHRIRLEVTEEMLSRAAMDWATEIAAFPPRADLADW</sequence>
<dbReference type="EMBL" id="BOMW01000015">
    <property type="protein sequence ID" value="GIF04042.1"/>
    <property type="molecule type" value="Genomic_DNA"/>
</dbReference>
<dbReference type="AlphaFoldDB" id="A0A919TIE4"/>
<evidence type="ECO:0000313" key="1">
    <source>
        <dbReference type="EMBL" id="GIF04042.1"/>
    </source>
</evidence>
<dbReference type="Pfam" id="PF24716">
    <property type="entry name" value="WapI"/>
    <property type="match status" value="1"/>
</dbReference>
<protein>
    <submittedName>
        <fullName evidence="1">Uncharacterized protein</fullName>
    </submittedName>
</protein>
<proteinExistence type="predicted"/>
<gene>
    <name evidence="1" type="ORF">Asi03nite_15800</name>
</gene>
<comment type="caution">
    <text evidence="1">The sequence shown here is derived from an EMBL/GenBank/DDBJ whole genome shotgun (WGS) entry which is preliminary data.</text>
</comment>
<keyword evidence="2" id="KW-1185">Reference proteome</keyword>
<dbReference type="InterPro" id="IPR056510">
    <property type="entry name" value="WapI"/>
</dbReference>
<organism evidence="1 2">
    <name type="scientific">Actinoplanes siamensis</name>
    <dbReference type="NCBI Taxonomy" id="1223317"/>
    <lineage>
        <taxon>Bacteria</taxon>
        <taxon>Bacillati</taxon>
        <taxon>Actinomycetota</taxon>
        <taxon>Actinomycetes</taxon>
        <taxon>Micromonosporales</taxon>
        <taxon>Micromonosporaceae</taxon>
        <taxon>Actinoplanes</taxon>
    </lineage>
</organism>